<feature type="transmembrane region" description="Helical" evidence="7">
    <location>
        <begin position="51"/>
        <end position="69"/>
    </location>
</feature>
<evidence type="ECO:0000256" key="7">
    <source>
        <dbReference type="SAM" id="Phobius"/>
    </source>
</evidence>
<dbReference type="RefSeq" id="WP_263062306.1">
    <property type="nucleotide sequence ID" value="NZ_JAOUSE010000070.1"/>
</dbReference>
<feature type="transmembrane region" description="Helical" evidence="7">
    <location>
        <begin position="20"/>
        <end position="39"/>
    </location>
</feature>
<evidence type="ECO:0000256" key="3">
    <source>
        <dbReference type="ARBA" id="ARBA00022448"/>
    </source>
</evidence>
<dbReference type="EMBL" id="JAOUSE010000070">
    <property type="protein sequence ID" value="MCU9595706.1"/>
    <property type="molecule type" value="Genomic_DNA"/>
</dbReference>
<dbReference type="Pfam" id="PF00860">
    <property type="entry name" value="Xan_ur_permease"/>
    <property type="match status" value="1"/>
</dbReference>
<organism evidence="8 9">
    <name type="scientific">Pallidibacillus thermolactis</name>
    <dbReference type="NCBI Taxonomy" id="251051"/>
    <lineage>
        <taxon>Bacteria</taxon>
        <taxon>Bacillati</taxon>
        <taxon>Bacillota</taxon>
        <taxon>Bacilli</taxon>
        <taxon>Bacillales</taxon>
        <taxon>Bacillaceae</taxon>
        <taxon>Pallidibacillus</taxon>
    </lineage>
</organism>
<feature type="transmembrane region" description="Helical" evidence="7">
    <location>
        <begin position="131"/>
        <end position="150"/>
    </location>
</feature>
<feature type="transmembrane region" description="Helical" evidence="7">
    <location>
        <begin position="170"/>
        <end position="187"/>
    </location>
</feature>
<dbReference type="InterPro" id="IPR006043">
    <property type="entry name" value="NCS2"/>
</dbReference>
<dbReference type="InterPro" id="IPR045018">
    <property type="entry name" value="Azg-like"/>
</dbReference>
<feature type="transmembrane region" description="Helical" evidence="7">
    <location>
        <begin position="241"/>
        <end position="264"/>
    </location>
</feature>
<keyword evidence="4 7" id="KW-0812">Transmembrane</keyword>
<comment type="subcellular location">
    <subcellularLocation>
        <location evidence="1">Membrane</location>
        <topology evidence="1">Multi-pass membrane protein</topology>
    </subcellularLocation>
</comment>
<keyword evidence="6 7" id="KW-0472">Membrane</keyword>
<evidence type="ECO:0000256" key="6">
    <source>
        <dbReference type="ARBA" id="ARBA00023136"/>
    </source>
</evidence>
<gene>
    <name evidence="8" type="ORF">OEV82_14855</name>
</gene>
<name>A0ABT2WJS0_9BACI</name>
<proteinExistence type="inferred from homology"/>
<feature type="transmembrane region" description="Helical" evidence="7">
    <location>
        <begin position="276"/>
        <end position="293"/>
    </location>
</feature>
<feature type="transmembrane region" description="Helical" evidence="7">
    <location>
        <begin position="100"/>
        <end position="119"/>
    </location>
</feature>
<dbReference type="PANTHER" id="PTHR43337">
    <property type="entry name" value="XANTHINE/URACIL PERMEASE C887.17-RELATED"/>
    <property type="match status" value="1"/>
</dbReference>
<feature type="transmembrane region" description="Helical" evidence="7">
    <location>
        <begin position="408"/>
        <end position="426"/>
    </location>
</feature>
<comment type="caution">
    <text evidence="8">The sequence shown here is derived from an EMBL/GenBank/DDBJ whole genome shotgun (WGS) entry which is preliminary data.</text>
</comment>
<accession>A0ABT2WJS0</accession>
<reference evidence="8 9" key="1">
    <citation type="submission" date="2022-10" db="EMBL/GenBank/DDBJ databases">
        <title>Description of Fervidibacillus gen. nov. in the family Fervidibacillaceae fam. nov. with two species, Fervidibacillus albus sp. nov., and Fervidibacillus halotolerans sp. nov., isolated from tidal flat sediments.</title>
        <authorList>
            <person name="Kwon K.K."/>
            <person name="Yang S.-H."/>
        </authorList>
    </citation>
    <scope>NUCLEOTIDE SEQUENCE [LARGE SCALE GENOMIC DNA]</scope>
    <source>
        <strain evidence="8 9">DSM 23332</strain>
    </source>
</reference>
<feature type="transmembrane region" description="Helical" evidence="7">
    <location>
        <begin position="313"/>
        <end position="332"/>
    </location>
</feature>
<dbReference type="Proteomes" id="UP001208656">
    <property type="component" value="Unassembled WGS sequence"/>
</dbReference>
<dbReference type="PANTHER" id="PTHR43337:SF2">
    <property type="entry name" value="XANTHINE_URACIL PERMEASE"/>
    <property type="match status" value="1"/>
</dbReference>
<feature type="transmembrane region" description="Helical" evidence="7">
    <location>
        <begin position="194"/>
        <end position="211"/>
    </location>
</feature>
<evidence type="ECO:0000313" key="9">
    <source>
        <dbReference type="Proteomes" id="UP001208656"/>
    </source>
</evidence>
<keyword evidence="5 7" id="KW-1133">Transmembrane helix</keyword>
<evidence type="ECO:0000313" key="8">
    <source>
        <dbReference type="EMBL" id="MCU9595706.1"/>
    </source>
</evidence>
<evidence type="ECO:0000256" key="4">
    <source>
        <dbReference type="ARBA" id="ARBA00022692"/>
    </source>
</evidence>
<keyword evidence="9" id="KW-1185">Reference proteome</keyword>
<feature type="transmembrane region" description="Helical" evidence="7">
    <location>
        <begin position="74"/>
        <end position="94"/>
    </location>
</feature>
<comment type="similarity">
    <text evidence="2">Belongs to the nucleobase:cation symporter-2 (NCS2) (TC 2.A.40) family. Azg-like subfamily.</text>
</comment>
<evidence type="ECO:0000256" key="2">
    <source>
        <dbReference type="ARBA" id="ARBA00005697"/>
    </source>
</evidence>
<evidence type="ECO:0000256" key="1">
    <source>
        <dbReference type="ARBA" id="ARBA00004141"/>
    </source>
</evidence>
<feature type="transmembrane region" description="Helical" evidence="7">
    <location>
        <begin position="367"/>
        <end position="396"/>
    </location>
</feature>
<sequence length="427" mass="46003">MKRGLFHLKEHKTSAKQEIIAGLTGFFTIVYIIAVNALILSEAGMPLEGAMLATILTSFFGCLIMGLWANAPILVVPGMGINAMFSYTLVHSVGLTWQDALGVIVISGIVFTVISFTKLTKIINNAIPNTLKEAITIGIGLFLILIGLENGHIIERGEQSIVALGNLNDPQVLATILTLIFGLILFIRNVKANFLWTILIGTAIAFLFDILPNGTNQSLSIESYAEIFFAFSVEHWATLPFLIAVFSITMVVVFENLGLVGGLVNLAERPEKFRKAFQANGISVFLSGIFGSSPTVASAETTAAISAGGRTGLTAITSGILFLIVIFFIPYVNIIPSNAIAPVLIIVGGLMVQNIKNLSFRDLSEAFPAIFIITMIPFTYSIADGIAFGFIMFAVLKLATGKVQKVSLPLFIIASLFLLNYIIQFIS</sequence>
<keyword evidence="3" id="KW-0813">Transport</keyword>
<protein>
    <submittedName>
        <fullName evidence="8">NCS2 family permease</fullName>
    </submittedName>
</protein>
<evidence type="ECO:0000256" key="5">
    <source>
        <dbReference type="ARBA" id="ARBA00022989"/>
    </source>
</evidence>